<evidence type="ECO:0000313" key="2">
    <source>
        <dbReference type="Proteomes" id="UP001215712"/>
    </source>
</evidence>
<comment type="caution">
    <text evidence="1">The sequence shown here is derived from an EMBL/GenBank/DDBJ whole genome shotgun (WGS) entry which is preliminary data.</text>
</comment>
<reference evidence="1" key="2">
    <citation type="submission" date="2023-01" db="EMBL/GenBank/DDBJ databases">
        <authorList>
            <person name="Petersen C."/>
        </authorList>
    </citation>
    <scope>NUCLEOTIDE SEQUENCE</scope>
    <source>
        <strain evidence="1">IBT 17514</strain>
    </source>
</reference>
<protein>
    <submittedName>
        <fullName evidence="1">Uncharacterized protein</fullName>
    </submittedName>
</protein>
<evidence type="ECO:0000313" key="1">
    <source>
        <dbReference type="EMBL" id="KAJ5728219.1"/>
    </source>
</evidence>
<gene>
    <name evidence="1" type="ORF">N7493_004549</name>
</gene>
<dbReference type="EMBL" id="JAQJAN010000005">
    <property type="protein sequence ID" value="KAJ5728219.1"/>
    <property type="molecule type" value="Genomic_DNA"/>
</dbReference>
<dbReference type="Proteomes" id="UP001215712">
    <property type="component" value="Unassembled WGS sequence"/>
</dbReference>
<keyword evidence="2" id="KW-1185">Reference proteome</keyword>
<name>A0AAD6MX36_9EURO</name>
<accession>A0AAD6MX36</accession>
<reference evidence="1" key="1">
    <citation type="journal article" date="2023" name="IMA Fungus">
        <title>Comparative genomic study of the Penicillium genus elucidates a diverse pangenome and 15 lateral gene transfer events.</title>
        <authorList>
            <person name="Petersen C."/>
            <person name="Sorensen T."/>
            <person name="Nielsen M.R."/>
            <person name="Sondergaard T.E."/>
            <person name="Sorensen J.L."/>
            <person name="Fitzpatrick D.A."/>
            <person name="Frisvad J.C."/>
            <person name="Nielsen K.L."/>
        </authorList>
    </citation>
    <scope>NUCLEOTIDE SEQUENCE</scope>
    <source>
        <strain evidence="1">IBT 17514</strain>
    </source>
</reference>
<organism evidence="1 2">
    <name type="scientific">Penicillium malachiteum</name>
    <dbReference type="NCBI Taxonomy" id="1324776"/>
    <lineage>
        <taxon>Eukaryota</taxon>
        <taxon>Fungi</taxon>
        <taxon>Dikarya</taxon>
        <taxon>Ascomycota</taxon>
        <taxon>Pezizomycotina</taxon>
        <taxon>Eurotiomycetes</taxon>
        <taxon>Eurotiomycetidae</taxon>
        <taxon>Eurotiales</taxon>
        <taxon>Aspergillaceae</taxon>
        <taxon>Penicillium</taxon>
    </lineage>
</organism>
<dbReference type="AlphaFoldDB" id="A0AAD6MX36"/>
<proteinExistence type="predicted"/>
<sequence length="144" mass="16879">MTPEQMNQQTMEYYEAAHHQDIPGGVEPFVPASQSPQPKRLHVARVEELFLINPALGRELEYVGRELVLKRDCLQISLNIYHELNICLQDLVTRLSQPTGKFAWNDWVMDLTAQLHQMRIQIALDEDEVREMEDKYRKAFCVRL</sequence>